<protein>
    <recommendedName>
        <fullName evidence="3">FCP1 homology domain-containing protein</fullName>
    </recommendedName>
</protein>
<sequence length="163" mass="18138">MKVLFLDIDGVVNSRRSSVRSGRIVGIDPQLADRVGRIIAETGCKVVLSSTWRLWEENVAEVRAAVTPELYGMTPSIPFGRRGDEVQRWLADHPEVTRYAIVDDNDDFAPDQPLFRTSWEVGITDEVADAVIAYLNGTGGIAPVGRRRRWLQRLFGGLRSGSL</sequence>
<accession>K6V2F4</accession>
<reference evidence="1 2" key="1">
    <citation type="submission" date="2012-08" db="EMBL/GenBank/DDBJ databases">
        <title>Whole genome shotgun sequence of Gordonia rhizosphera NBRC 16068.</title>
        <authorList>
            <person name="Takarada H."/>
            <person name="Isaki S."/>
            <person name="Hosoyama A."/>
            <person name="Tsuchikane K."/>
            <person name="Katsumata H."/>
            <person name="Baba S."/>
            <person name="Ohji S."/>
            <person name="Yamazaki S."/>
            <person name="Fujita N."/>
        </authorList>
    </citation>
    <scope>NUCLEOTIDE SEQUENCE [LARGE SCALE GENOMIC DNA]</scope>
    <source>
        <strain evidence="1 2">NBRC 16068</strain>
    </source>
</reference>
<dbReference type="AlphaFoldDB" id="K6V2F4"/>
<dbReference type="Pfam" id="PF18143">
    <property type="entry name" value="HAD_SAK_2"/>
    <property type="match status" value="1"/>
</dbReference>
<dbReference type="Proteomes" id="UP000008363">
    <property type="component" value="Unassembled WGS sequence"/>
</dbReference>
<comment type="caution">
    <text evidence="1">The sequence shown here is derived from an EMBL/GenBank/DDBJ whole genome shotgun (WGS) entry which is preliminary data.</text>
</comment>
<dbReference type="RefSeq" id="WP_006332802.1">
    <property type="nucleotide sequence ID" value="NZ_BAHC01000087.1"/>
</dbReference>
<name>K6V2F4_9ACTN</name>
<proteinExistence type="predicted"/>
<keyword evidence="2" id="KW-1185">Reference proteome</keyword>
<dbReference type="EMBL" id="BAHC01000087">
    <property type="protein sequence ID" value="GAB90173.1"/>
    <property type="molecule type" value="Genomic_DNA"/>
</dbReference>
<dbReference type="eggNOG" id="COG1925">
    <property type="taxonomic scope" value="Bacteria"/>
</dbReference>
<evidence type="ECO:0000313" key="2">
    <source>
        <dbReference type="Proteomes" id="UP000008363"/>
    </source>
</evidence>
<dbReference type="STRING" id="1108045.GORHZ_087_00020"/>
<organism evidence="1 2">
    <name type="scientific">Gordonia rhizosphera NBRC 16068</name>
    <dbReference type="NCBI Taxonomy" id="1108045"/>
    <lineage>
        <taxon>Bacteria</taxon>
        <taxon>Bacillati</taxon>
        <taxon>Actinomycetota</taxon>
        <taxon>Actinomycetes</taxon>
        <taxon>Mycobacteriales</taxon>
        <taxon>Gordoniaceae</taxon>
        <taxon>Gordonia</taxon>
    </lineage>
</organism>
<gene>
    <name evidence="1" type="ORF">GORHZ_087_00020</name>
</gene>
<evidence type="ECO:0008006" key="3">
    <source>
        <dbReference type="Google" id="ProtNLM"/>
    </source>
</evidence>
<evidence type="ECO:0000313" key="1">
    <source>
        <dbReference type="EMBL" id="GAB90173.1"/>
    </source>
</evidence>